<dbReference type="GO" id="GO:0043539">
    <property type="term" value="F:protein serine/threonine kinase activator activity"/>
    <property type="evidence" value="ECO:0007669"/>
    <property type="project" value="TreeGrafter"/>
</dbReference>
<dbReference type="GO" id="GO:0008270">
    <property type="term" value="F:zinc ion binding"/>
    <property type="evidence" value="ECO:0007669"/>
    <property type="project" value="UniProtKB-KW"/>
</dbReference>
<protein>
    <submittedName>
        <fullName evidence="7">Hsk1-interacting molecule 1</fullName>
    </submittedName>
</protein>
<feature type="region of interest" description="Disordered" evidence="5">
    <location>
        <begin position="182"/>
        <end position="207"/>
    </location>
</feature>
<dbReference type="Proteomes" id="UP000002748">
    <property type="component" value="Unassembled WGS sequence"/>
</dbReference>
<dbReference type="Pfam" id="PF08630">
    <property type="entry name" value="Dfp1_Him1_M"/>
    <property type="match status" value="1"/>
</dbReference>
<dbReference type="OrthoDB" id="21380at2759"/>
<dbReference type="InterPro" id="IPR013939">
    <property type="entry name" value="Regulatory_Dfp1/Him1"/>
</dbReference>
<dbReference type="GO" id="GO:1901987">
    <property type="term" value="P:regulation of cell cycle phase transition"/>
    <property type="evidence" value="ECO:0007669"/>
    <property type="project" value="TreeGrafter"/>
</dbReference>
<dbReference type="FunFam" id="6.10.250.3410:FF:000001">
    <property type="entry name" value="Protein DBF4 homolog A"/>
    <property type="match status" value="1"/>
</dbReference>
<evidence type="ECO:0000256" key="2">
    <source>
        <dbReference type="ARBA" id="ARBA00022771"/>
    </source>
</evidence>
<dbReference type="Pfam" id="PF07535">
    <property type="entry name" value="zf-DBF"/>
    <property type="match status" value="1"/>
</dbReference>
<feature type="compositionally biased region" description="Polar residues" evidence="5">
    <location>
        <begin position="1"/>
        <end position="14"/>
    </location>
</feature>
<dbReference type="VEuPathDB" id="FungiDB:A1Q1_02365"/>
<evidence type="ECO:0000313" key="7">
    <source>
        <dbReference type="EMBL" id="EJT48638.1"/>
    </source>
</evidence>
<dbReference type="SMART" id="SM00586">
    <property type="entry name" value="ZnF_DBF"/>
    <property type="match status" value="1"/>
</dbReference>
<dbReference type="PROSITE" id="PS51265">
    <property type="entry name" value="ZF_DBF4"/>
    <property type="match status" value="1"/>
</dbReference>
<evidence type="ECO:0000256" key="4">
    <source>
        <dbReference type="PROSITE-ProRule" id="PRU00600"/>
    </source>
</evidence>
<feature type="domain" description="DBF4-type" evidence="6">
    <location>
        <begin position="515"/>
        <end position="564"/>
    </location>
</feature>
<sequence length="630" mass="70300">MMRDISNNNPSQPSKAVPGVNGVALPNGTPSLSSKHDPLKRTVLGRVNVNIAHNATAAAQKQQQHRTTRSQLAKAVPQPAPAHDVFEYDAGKTTTTSLGKRLRLDQQHARDQTLSKRARAEASQQAARHLEEQDKWIGKWRKAFPSLVFHFELGVEEGVGRGLRQRVLGMGARVSHLVVKGVAASPQKKAPSRRREGQSDNPFLDSTGATDLVTKAEKLGIKVWTVKNMLNKLAPVDNEKHDSLSNLLADEKLNGTRERDLSAPRPDYYYFRPGSKYLLVEDATARHRPVMIKEYTKELEWPIIHDQFLRLTTSSQLPPSVEHSKNLVRDLRERAWSLYVENTPFRGEEPPVPTLKRSNSLREMPVTPLPEELPYHDKASGNSVVITSNIASTSTANMTPNAFAPGGALALGANKDRAIMQMSKRVQVLKGNARMAASVSASKHEREAERERVSRRRSTGMETPAPAATKEFLSQTQVVNMLRQLRAPTTQTKPSYEERVRNREHVDAGYKRKDQDTASGYCENCRVRYNDLSVHIASGKHRRFANNPKNFADLDDMLQCLQRPPNPLMCVPTRVCRPCWAKHDKDARCGKCLDDEALFSSPKSTPGSTRKRHYAFAEGYATSEGSPSRA</sequence>
<dbReference type="GO" id="GO:0010571">
    <property type="term" value="P:positive regulation of nuclear cell cycle DNA replication"/>
    <property type="evidence" value="ECO:0007669"/>
    <property type="project" value="TreeGrafter"/>
</dbReference>
<gene>
    <name evidence="7" type="ORF">A1Q1_02365</name>
</gene>
<feature type="compositionally biased region" description="Basic and acidic residues" evidence="5">
    <location>
        <begin position="106"/>
        <end position="120"/>
    </location>
</feature>
<proteinExistence type="predicted"/>
<dbReference type="AlphaFoldDB" id="J5QQX7"/>
<dbReference type="InterPro" id="IPR051590">
    <property type="entry name" value="Replication_Regulatory_Kinase"/>
</dbReference>
<dbReference type="InterPro" id="IPR006572">
    <property type="entry name" value="Znf_DBF"/>
</dbReference>
<comment type="caution">
    <text evidence="7">The sequence shown here is derived from an EMBL/GenBank/DDBJ whole genome shotgun (WGS) entry which is preliminary data.</text>
</comment>
<keyword evidence="2 4" id="KW-0863">Zinc-finger</keyword>
<evidence type="ECO:0000256" key="3">
    <source>
        <dbReference type="ARBA" id="ARBA00022833"/>
    </source>
</evidence>
<dbReference type="PANTHER" id="PTHR15375">
    <property type="entry name" value="ACTIVATOR OF S-PHASE KINASE-RELATED"/>
    <property type="match status" value="1"/>
</dbReference>
<feature type="region of interest" description="Disordered" evidence="5">
    <location>
        <begin position="437"/>
        <end position="468"/>
    </location>
</feature>
<evidence type="ECO:0000259" key="6">
    <source>
        <dbReference type="PROSITE" id="PS51265"/>
    </source>
</evidence>
<dbReference type="Gene3D" id="6.10.250.3410">
    <property type="entry name" value="DBF zinc finger"/>
    <property type="match status" value="1"/>
</dbReference>
<feature type="region of interest" description="Disordered" evidence="5">
    <location>
        <begin position="106"/>
        <end position="127"/>
    </location>
</feature>
<evidence type="ECO:0000256" key="5">
    <source>
        <dbReference type="SAM" id="MobiDB-lite"/>
    </source>
</evidence>
<dbReference type="GO" id="GO:0003676">
    <property type="term" value="F:nucleic acid binding"/>
    <property type="evidence" value="ECO:0007669"/>
    <property type="project" value="InterPro"/>
</dbReference>
<organism evidence="7 8">
    <name type="scientific">Trichosporon asahii var. asahii (strain ATCC 90039 / CBS 2479 / JCM 2466 / KCTC 7840 / NBRC 103889/ NCYC 2677 / UAMH 7654)</name>
    <name type="common">Yeast</name>
    <dbReference type="NCBI Taxonomy" id="1186058"/>
    <lineage>
        <taxon>Eukaryota</taxon>
        <taxon>Fungi</taxon>
        <taxon>Dikarya</taxon>
        <taxon>Basidiomycota</taxon>
        <taxon>Agaricomycotina</taxon>
        <taxon>Tremellomycetes</taxon>
        <taxon>Trichosporonales</taxon>
        <taxon>Trichosporonaceae</taxon>
        <taxon>Trichosporon</taxon>
    </lineage>
</organism>
<reference evidence="7 8" key="1">
    <citation type="journal article" date="2012" name="Eukaryot. Cell">
        <title>Draft genome sequence of CBS 2479, the standard type strain of Trichosporon asahii.</title>
        <authorList>
            <person name="Yang R.Y."/>
            <person name="Li H.T."/>
            <person name="Zhu H."/>
            <person name="Zhou G.P."/>
            <person name="Wang M."/>
            <person name="Wang L."/>
        </authorList>
    </citation>
    <scope>NUCLEOTIDE SEQUENCE [LARGE SCALE GENOMIC DNA]</scope>
    <source>
        <strain evidence="8">ATCC 90039 / CBS 2479 / JCM 2466 / KCTC 7840 / NCYC 2677 / UAMH 7654</strain>
    </source>
</reference>
<keyword evidence="3" id="KW-0862">Zinc</keyword>
<feature type="region of interest" description="Disordered" evidence="5">
    <location>
        <begin position="1"/>
        <end position="37"/>
    </location>
</feature>
<dbReference type="KEGG" id="tasa:A1Q1_02365"/>
<keyword evidence="1" id="KW-0479">Metal-binding</keyword>
<dbReference type="EMBL" id="ALBS01000196">
    <property type="protein sequence ID" value="EJT48638.1"/>
    <property type="molecule type" value="Genomic_DNA"/>
</dbReference>
<dbReference type="GeneID" id="25985879"/>
<dbReference type="InterPro" id="IPR038545">
    <property type="entry name" value="Znf_DBF_sf"/>
</dbReference>
<name>J5QQX7_TRIAS</name>
<dbReference type="PANTHER" id="PTHR15375:SF26">
    <property type="entry name" value="PROTEIN CHIFFON"/>
    <property type="match status" value="1"/>
</dbReference>
<evidence type="ECO:0000313" key="8">
    <source>
        <dbReference type="Proteomes" id="UP000002748"/>
    </source>
</evidence>
<dbReference type="GO" id="GO:0031431">
    <property type="term" value="C:Dbf4-dependent protein kinase complex"/>
    <property type="evidence" value="ECO:0007669"/>
    <property type="project" value="TreeGrafter"/>
</dbReference>
<dbReference type="RefSeq" id="XP_014180785.1">
    <property type="nucleotide sequence ID" value="XM_014325310.1"/>
</dbReference>
<dbReference type="HOGENOM" id="CLU_416781_0_0_1"/>
<evidence type="ECO:0000256" key="1">
    <source>
        <dbReference type="ARBA" id="ARBA00022723"/>
    </source>
</evidence>
<accession>J5QQX7</accession>
<feature type="compositionally biased region" description="Basic and acidic residues" evidence="5">
    <location>
        <begin position="442"/>
        <end position="452"/>
    </location>
</feature>